<feature type="coiled-coil region" evidence="1">
    <location>
        <begin position="4"/>
        <end position="31"/>
    </location>
</feature>
<accession>A0A6M3JYX7</accession>
<evidence type="ECO:0000256" key="2">
    <source>
        <dbReference type="SAM" id="MobiDB-lite"/>
    </source>
</evidence>
<dbReference type="GO" id="GO:0005198">
    <property type="term" value="F:structural molecule activity"/>
    <property type="evidence" value="ECO:0007669"/>
    <property type="project" value="InterPro"/>
</dbReference>
<name>A0A6M3JYX7_9ZZZZ</name>
<evidence type="ECO:0000313" key="3">
    <source>
        <dbReference type="EMBL" id="QJA74658.1"/>
    </source>
</evidence>
<dbReference type="Pfam" id="PF05136">
    <property type="entry name" value="Phage_portal_2"/>
    <property type="match status" value="1"/>
</dbReference>
<keyword evidence="1" id="KW-0175">Coiled coil</keyword>
<sequence>MFETIKQNRELRKLERELQIKEATASNLQYTQAIKFLTEASNVVVDTELKDWNILSSRGRLDESGHKDMQVSAYSLYHTNVHARAIVRTLVKFVLGIGPKLEPKESDNKKVKEAWKDFRKANKFSRREKEIATRLFRDGEVFLRIFTDESNGKITLRFIRSSLIATPQDRQFQGISFGIKTNPEDIEDVIEYYRCDYDGNWKETIPAKEIIHLKIFADSDEKRGVSVYKVCANRISQYDGWLEDRIALNKVRSAIALIRKVSGSAANIRTLRDKNRSDNVSADRNKQKTPYRGTVITASKDIEYEMLSPNINATDVKDDGRAILLSIAAGIGFPEMMFTADYSNANYSSSLIAQNPFVREIEEWQDFFKDFYQELFTIIIEAGMEYGELPANTDTDCIVEFPPLIAADIGVISKAYEILFKYKIVSKKTWRYKMGLDDEMEKYYIEEEEELEVEPPAGFNPNLPALPGVPGQKQPGALNMPISPINQYGAQMEEMREALKERDWDRIIELADEIESGNITEAEVIDHNDDLELILESNRESSKEIAEAIAEGLGKIKIENTVNNTPPEVNIVNEAAIINVTTPENIINIPESKPPDIKVVNEAPVVNVTTPENKINITNPENIINVNVPENPLTITTPETRIENIINLPKEDKKKKKSKKTILKDKDGNITGIEEEEL</sequence>
<evidence type="ECO:0000256" key="1">
    <source>
        <dbReference type="SAM" id="Coils"/>
    </source>
</evidence>
<protein>
    <submittedName>
        <fullName evidence="3">Putative portal protein</fullName>
    </submittedName>
</protein>
<dbReference type="AlphaFoldDB" id="A0A6M3JYX7"/>
<proteinExistence type="predicted"/>
<feature type="region of interest" description="Disordered" evidence="2">
    <location>
        <begin position="652"/>
        <end position="678"/>
    </location>
</feature>
<gene>
    <name evidence="3" type="ORF">MM415A01955_0009</name>
</gene>
<dbReference type="InterPro" id="IPR006429">
    <property type="entry name" value="Phage_lambda_portal"/>
</dbReference>
<dbReference type="GO" id="GO:0019068">
    <property type="term" value="P:virion assembly"/>
    <property type="evidence" value="ECO:0007669"/>
    <property type="project" value="InterPro"/>
</dbReference>
<dbReference type="EMBL" id="MT142112">
    <property type="protein sequence ID" value="QJA74658.1"/>
    <property type="molecule type" value="Genomic_DNA"/>
</dbReference>
<reference evidence="3" key="1">
    <citation type="submission" date="2020-03" db="EMBL/GenBank/DDBJ databases">
        <title>The deep terrestrial virosphere.</title>
        <authorList>
            <person name="Holmfeldt K."/>
            <person name="Nilsson E."/>
            <person name="Simone D."/>
            <person name="Lopez-Fernandez M."/>
            <person name="Wu X."/>
            <person name="de Brujin I."/>
            <person name="Lundin D."/>
            <person name="Andersson A."/>
            <person name="Bertilsson S."/>
            <person name="Dopson M."/>
        </authorList>
    </citation>
    <scope>NUCLEOTIDE SEQUENCE</scope>
    <source>
        <strain evidence="3">MM415A01955</strain>
    </source>
</reference>
<organism evidence="3">
    <name type="scientific">viral metagenome</name>
    <dbReference type="NCBI Taxonomy" id="1070528"/>
    <lineage>
        <taxon>unclassified sequences</taxon>
        <taxon>metagenomes</taxon>
        <taxon>organismal metagenomes</taxon>
    </lineage>
</organism>